<accession>A0A6P7GCD2</accession>
<name>A0A6P7GCD2_DIAVI</name>
<dbReference type="InterPro" id="IPR052434">
    <property type="entry name" value="Tectonic-like_complex_comp"/>
</dbReference>
<evidence type="ECO:0000256" key="1">
    <source>
        <dbReference type="SAM" id="Coils"/>
    </source>
</evidence>
<evidence type="ECO:0000313" key="3">
    <source>
        <dbReference type="RefSeq" id="XP_028147031.1"/>
    </source>
</evidence>
<feature type="coiled-coil region" evidence="1">
    <location>
        <begin position="379"/>
        <end position="413"/>
    </location>
</feature>
<proteinExistence type="predicted"/>
<dbReference type="RefSeq" id="XP_028147031.1">
    <property type="nucleotide sequence ID" value="XM_028291230.1"/>
</dbReference>
<protein>
    <submittedName>
        <fullName evidence="3">Uncharacterized protein LOC114340484</fullName>
    </submittedName>
</protein>
<organism evidence="3">
    <name type="scientific">Diabrotica virgifera virgifera</name>
    <name type="common">western corn rootworm</name>
    <dbReference type="NCBI Taxonomy" id="50390"/>
    <lineage>
        <taxon>Eukaryota</taxon>
        <taxon>Metazoa</taxon>
        <taxon>Ecdysozoa</taxon>
        <taxon>Arthropoda</taxon>
        <taxon>Hexapoda</taxon>
        <taxon>Insecta</taxon>
        <taxon>Pterygota</taxon>
        <taxon>Neoptera</taxon>
        <taxon>Endopterygota</taxon>
        <taxon>Coleoptera</taxon>
        <taxon>Polyphaga</taxon>
        <taxon>Cucujiformia</taxon>
        <taxon>Chrysomeloidea</taxon>
        <taxon>Chrysomelidae</taxon>
        <taxon>Galerucinae</taxon>
        <taxon>Diabroticina</taxon>
        <taxon>Diabroticites</taxon>
        <taxon>Diabrotica</taxon>
    </lineage>
</organism>
<dbReference type="GO" id="GO:0035869">
    <property type="term" value="C:ciliary transition zone"/>
    <property type="evidence" value="ECO:0007669"/>
    <property type="project" value="TreeGrafter"/>
</dbReference>
<dbReference type="InParanoid" id="A0A6P7GCD2"/>
<reference evidence="3" key="1">
    <citation type="submission" date="2025-08" db="UniProtKB">
        <authorList>
            <consortium name="RefSeq"/>
        </authorList>
    </citation>
    <scope>IDENTIFICATION</scope>
    <source>
        <tissue evidence="3">Whole insect</tissue>
    </source>
</reference>
<dbReference type="AlphaFoldDB" id="A0A6P7GCD2"/>
<dbReference type="PANTHER" id="PTHR20837:SF0">
    <property type="entry name" value="COILED-COIL AND C2 DOMAIN-CONTAINING PROTEIN 2A"/>
    <property type="match status" value="1"/>
</dbReference>
<dbReference type="GO" id="GO:1904491">
    <property type="term" value="P:protein localization to ciliary transition zone"/>
    <property type="evidence" value="ECO:0007669"/>
    <property type="project" value="TreeGrafter"/>
</dbReference>
<gene>
    <name evidence="3" type="primary">LOC114340484</name>
</gene>
<dbReference type="PANTHER" id="PTHR20837">
    <property type="entry name" value="CENTROSOMAL PROTEIN-RELATED"/>
    <property type="match status" value="1"/>
</dbReference>
<dbReference type="GO" id="GO:1905515">
    <property type="term" value="P:non-motile cilium assembly"/>
    <property type="evidence" value="ECO:0007669"/>
    <property type="project" value="TreeGrafter"/>
</dbReference>
<feature type="region of interest" description="Disordered" evidence="2">
    <location>
        <begin position="491"/>
        <end position="534"/>
    </location>
</feature>
<sequence length="534" mass="62599">MYRLDTISREYGLKINAQKTKVMIIDRIRNKQPEIRNVAGFELEELIELVDLKPISKEKPKRSNRVDLSPSVSSINTLTESEDANIVNLFSVTPRTYSKRPSSSDRRTISEISDDVFLAKPDARPTSSKPGFRKRYKEKIIEHIRQIKERTATASSDLTRDRIPIDRVRKESQDIDALIEQVKNKFGRNRAKNREKDLFFAYNEDLIEQNGECDDNQDQQQVYYVLPEKLDFTLYLSEKECFITTNTFLLCSQRRRNDSVKELAKTSLEVTNTEQNEEEEPETATDNEICVDTGSQLLVSDFPSIEFPIELPHFKTNNTAVVTYSRPRLPHEDLEEVLVIKESILDLYLSHIQFVQHPLFSIEHIFAQILSDSYDDYSLMEEKNTINKLKQQLDELREKRNKLEDRLAINKIHKNIKKIRTKYFEENKKYKDTIFMILEAWRTIKKIRQVQGYSNTSIKLLIKKETNNAEEQREQYQNMFDVTLHELQQQQISANDSDIEEKKSTKGNQEENESRDVDEISEDKTRGSSKEMSK</sequence>
<feature type="non-terminal residue" evidence="3">
    <location>
        <position position="534"/>
    </location>
</feature>
<evidence type="ECO:0000256" key="2">
    <source>
        <dbReference type="SAM" id="MobiDB-lite"/>
    </source>
</evidence>
<keyword evidence="1" id="KW-0175">Coiled coil</keyword>
<feature type="compositionally biased region" description="Basic and acidic residues" evidence="2">
    <location>
        <begin position="500"/>
        <end position="534"/>
    </location>
</feature>